<dbReference type="SMART" id="SM01118">
    <property type="entry name" value="CYTH"/>
    <property type="match status" value="1"/>
</dbReference>
<dbReference type="PANTHER" id="PTHR21028">
    <property type="entry name" value="SI:CH211-156B7.4"/>
    <property type="match status" value="1"/>
</dbReference>
<sequence length="191" mass="21944">MILSRCLVRRLCVTSYKEMPRNTEIKARVQDVAKLHKIAAELSQSSGEVLHQEDTFFNTPQGRLKLRVIKDKREELIYYERPDQEGPKCSDFVKVERKAGELSDDIKLLLSRSLGVKGSVKKTRTLYMVGQTRIHVDKVENLGDFMELEVMLNDDQSLEEGEKIALDLQEKLGVKQEDLLTGAYMDMILKQ</sequence>
<dbReference type="CDD" id="cd07890">
    <property type="entry name" value="CYTH-like_AC_IV-like"/>
    <property type="match status" value="1"/>
</dbReference>
<dbReference type="InterPro" id="IPR008173">
    <property type="entry name" value="Adenylyl_cyclase_CyaB"/>
</dbReference>
<gene>
    <name evidence="2" type="ORF">O3P69_017734</name>
</gene>
<dbReference type="Gene3D" id="2.40.320.10">
    <property type="entry name" value="Hypothetical Protein Pfu-838710-001"/>
    <property type="match status" value="1"/>
</dbReference>
<comment type="caution">
    <text evidence="2">The sequence shown here is derived from an EMBL/GenBank/DDBJ whole genome shotgun (WGS) entry which is preliminary data.</text>
</comment>
<dbReference type="InterPro" id="IPR033469">
    <property type="entry name" value="CYTH-like_dom_sf"/>
</dbReference>
<accession>A0AAW0SJ96</accession>
<dbReference type="PROSITE" id="PS51707">
    <property type="entry name" value="CYTH"/>
    <property type="match status" value="1"/>
</dbReference>
<dbReference type="EMBL" id="JARAKH010000199">
    <property type="protein sequence ID" value="KAK8374865.1"/>
    <property type="molecule type" value="Genomic_DNA"/>
</dbReference>
<dbReference type="AlphaFoldDB" id="A0AAW0SJ96"/>
<organism evidence="2 3">
    <name type="scientific">Scylla paramamosain</name>
    <name type="common">Mud crab</name>
    <dbReference type="NCBI Taxonomy" id="85552"/>
    <lineage>
        <taxon>Eukaryota</taxon>
        <taxon>Metazoa</taxon>
        <taxon>Ecdysozoa</taxon>
        <taxon>Arthropoda</taxon>
        <taxon>Crustacea</taxon>
        <taxon>Multicrustacea</taxon>
        <taxon>Malacostraca</taxon>
        <taxon>Eumalacostraca</taxon>
        <taxon>Eucarida</taxon>
        <taxon>Decapoda</taxon>
        <taxon>Pleocyemata</taxon>
        <taxon>Brachyura</taxon>
        <taxon>Eubrachyura</taxon>
        <taxon>Portunoidea</taxon>
        <taxon>Portunidae</taxon>
        <taxon>Portuninae</taxon>
        <taxon>Scylla</taxon>
    </lineage>
</organism>
<proteinExistence type="predicted"/>
<evidence type="ECO:0000313" key="3">
    <source>
        <dbReference type="Proteomes" id="UP001487740"/>
    </source>
</evidence>
<dbReference type="SUPFAM" id="SSF55154">
    <property type="entry name" value="CYTH-like phosphatases"/>
    <property type="match status" value="1"/>
</dbReference>
<dbReference type="Pfam" id="PF01928">
    <property type="entry name" value="CYTH"/>
    <property type="match status" value="1"/>
</dbReference>
<keyword evidence="3" id="KW-1185">Reference proteome</keyword>
<dbReference type="InterPro" id="IPR023577">
    <property type="entry name" value="CYTH_domain"/>
</dbReference>
<feature type="domain" description="CYTH" evidence="1">
    <location>
        <begin position="20"/>
        <end position="190"/>
    </location>
</feature>
<evidence type="ECO:0000313" key="2">
    <source>
        <dbReference type="EMBL" id="KAK8374865.1"/>
    </source>
</evidence>
<reference evidence="2 3" key="1">
    <citation type="submission" date="2023-03" db="EMBL/GenBank/DDBJ databases">
        <title>High-quality genome of Scylla paramamosain provides insights in environmental adaptation.</title>
        <authorList>
            <person name="Zhang L."/>
        </authorList>
    </citation>
    <scope>NUCLEOTIDE SEQUENCE [LARGE SCALE GENOMIC DNA]</scope>
    <source>
        <strain evidence="2">LZ_2023a</strain>
        <tissue evidence="2">Muscle</tissue>
    </source>
</reference>
<dbReference type="Proteomes" id="UP001487740">
    <property type="component" value="Unassembled WGS sequence"/>
</dbReference>
<name>A0AAW0SJ96_SCYPA</name>
<dbReference type="GO" id="GO:0016462">
    <property type="term" value="F:pyrophosphatase activity"/>
    <property type="evidence" value="ECO:0007669"/>
    <property type="project" value="UniProtKB-ARBA"/>
</dbReference>
<evidence type="ECO:0000259" key="1">
    <source>
        <dbReference type="PROSITE" id="PS51707"/>
    </source>
</evidence>
<dbReference type="PANTHER" id="PTHR21028:SF2">
    <property type="entry name" value="CYTH DOMAIN-CONTAINING PROTEIN"/>
    <property type="match status" value="1"/>
</dbReference>
<protein>
    <recommendedName>
        <fullName evidence="1">CYTH domain-containing protein</fullName>
    </recommendedName>
</protein>